<protein>
    <submittedName>
        <fullName evidence="2">Uncharacterized protein</fullName>
    </submittedName>
</protein>
<gene>
    <name evidence="2" type="ORF">XELAEV_18026149mg</name>
</gene>
<feature type="transmembrane region" description="Helical" evidence="1">
    <location>
        <begin position="12"/>
        <end position="30"/>
    </location>
</feature>
<keyword evidence="1" id="KW-0472">Membrane</keyword>
<keyword evidence="1" id="KW-1133">Transmembrane helix</keyword>
<dbReference type="EMBL" id="CM004474">
    <property type="protein sequence ID" value="OCT79337.1"/>
    <property type="molecule type" value="Genomic_DNA"/>
</dbReference>
<dbReference type="PROSITE" id="PS51257">
    <property type="entry name" value="PROKAR_LIPOPROTEIN"/>
    <property type="match status" value="1"/>
</dbReference>
<evidence type="ECO:0000313" key="3">
    <source>
        <dbReference type="Proteomes" id="UP000694892"/>
    </source>
</evidence>
<dbReference type="AlphaFoldDB" id="A0A974HIH9"/>
<evidence type="ECO:0000256" key="1">
    <source>
        <dbReference type="SAM" id="Phobius"/>
    </source>
</evidence>
<sequence length="80" mass="8658">MKPTKGQGQMSLTCFLIYLLLLISCLPVLIQCTKHRSTIVFPLIHLFSAITNSPAIINMTDPSAETSLGASSSSKCVMLM</sequence>
<organism evidence="2 3">
    <name type="scientific">Xenopus laevis</name>
    <name type="common">African clawed frog</name>
    <dbReference type="NCBI Taxonomy" id="8355"/>
    <lineage>
        <taxon>Eukaryota</taxon>
        <taxon>Metazoa</taxon>
        <taxon>Chordata</taxon>
        <taxon>Craniata</taxon>
        <taxon>Vertebrata</taxon>
        <taxon>Euteleostomi</taxon>
        <taxon>Amphibia</taxon>
        <taxon>Batrachia</taxon>
        <taxon>Anura</taxon>
        <taxon>Pipoidea</taxon>
        <taxon>Pipidae</taxon>
        <taxon>Xenopodinae</taxon>
        <taxon>Xenopus</taxon>
        <taxon>Xenopus</taxon>
    </lineage>
</organism>
<accession>A0A974HIH9</accession>
<proteinExistence type="predicted"/>
<keyword evidence="1" id="KW-0812">Transmembrane</keyword>
<reference evidence="3" key="1">
    <citation type="journal article" date="2016" name="Nature">
        <title>Genome evolution in the allotetraploid frog Xenopus laevis.</title>
        <authorList>
            <person name="Session A.M."/>
            <person name="Uno Y."/>
            <person name="Kwon T."/>
            <person name="Chapman J.A."/>
            <person name="Toyoda A."/>
            <person name="Takahashi S."/>
            <person name="Fukui A."/>
            <person name="Hikosaka A."/>
            <person name="Suzuki A."/>
            <person name="Kondo M."/>
            <person name="van Heeringen S.J."/>
            <person name="Quigley I."/>
            <person name="Heinz S."/>
            <person name="Ogino H."/>
            <person name="Ochi H."/>
            <person name="Hellsten U."/>
            <person name="Lyons J.B."/>
            <person name="Simakov O."/>
            <person name="Putnam N."/>
            <person name="Stites J."/>
            <person name="Kuroki Y."/>
            <person name="Tanaka T."/>
            <person name="Michiue T."/>
            <person name="Watanabe M."/>
            <person name="Bogdanovic O."/>
            <person name="Lister R."/>
            <person name="Georgiou G."/>
            <person name="Paranjpe S.S."/>
            <person name="van Kruijsbergen I."/>
            <person name="Shu S."/>
            <person name="Carlson J."/>
            <person name="Kinoshita T."/>
            <person name="Ohta Y."/>
            <person name="Mawaribuchi S."/>
            <person name="Jenkins J."/>
            <person name="Grimwood J."/>
            <person name="Schmutz J."/>
            <person name="Mitros T."/>
            <person name="Mozaffari S.V."/>
            <person name="Suzuki Y."/>
            <person name="Haramoto Y."/>
            <person name="Yamamoto T.S."/>
            <person name="Takagi C."/>
            <person name="Heald R."/>
            <person name="Miller K."/>
            <person name="Haudenschild C."/>
            <person name="Kitzman J."/>
            <person name="Nakayama T."/>
            <person name="Izutsu Y."/>
            <person name="Robert J."/>
            <person name="Fortriede J."/>
            <person name="Burns K."/>
            <person name="Lotay V."/>
            <person name="Karimi K."/>
            <person name="Yasuoka Y."/>
            <person name="Dichmann D.S."/>
            <person name="Flajnik M.F."/>
            <person name="Houston D.W."/>
            <person name="Shendure J."/>
            <person name="DuPasquier L."/>
            <person name="Vize P.D."/>
            <person name="Zorn A.M."/>
            <person name="Ito M."/>
            <person name="Marcotte E.M."/>
            <person name="Wallingford J.B."/>
            <person name="Ito Y."/>
            <person name="Asashima M."/>
            <person name="Ueno N."/>
            <person name="Matsuda Y."/>
            <person name="Veenstra G.J."/>
            <person name="Fujiyama A."/>
            <person name="Harland R.M."/>
            <person name="Taira M."/>
            <person name="Rokhsar D.S."/>
        </authorList>
    </citation>
    <scope>NUCLEOTIDE SEQUENCE [LARGE SCALE GENOMIC DNA]</scope>
    <source>
        <strain evidence="3">J</strain>
    </source>
</reference>
<dbReference type="Proteomes" id="UP000694892">
    <property type="component" value="Chromosome 5L"/>
</dbReference>
<name>A0A974HIH9_XENLA</name>
<evidence type="ECO:0000313" key="2">
    <source>
        <dbReference type="EMBL" id="OCT79337.1"/>
    </source>
</evidence>